<comment type="caution">
    <text evidence="2">The sequence shown here is derived from an EMBL/GenBank/DDBJ whole genome shotgun (WGS) entry which is preliminary data.</text>
</comment>
<keyword evidence="1" id="KW-1133">Transmembrane helix</keyword>
<name>A0A644YND4_9ZZZZ</name>
<feature type="transmembrane region" description="Helical" evidence="1">
    <location>
        <begin position="77"/>
        <end position="97"/>
    </location>
</feature>
<protein>
    <recommendedName>
        <fullName evidence="3">Peptidase M28 domain-containing protein</fullName>
    </recommendedName>
</protein>
<dbReference type="Gene3D" id="3.40.630.10">
    <property type="entry name" value="Zn peptidases"/>
    <property type="match status" value="1"/>
</dbReference>
<feature type="transmembrane region" description="Helical" evidence="1">
    <location>
        <begin position="53"/>
        <end position="71"/>
    </location>
</feature>
<feature type="transmembrane region" description="Helical" evidence="1">
    <location>
        <begin position="153"/>
        <end position="177"/>
    </location>
</feature>
<feature type="transmembrane region" description="Helical" evidence="1">
    <location>
        <begin position="183"/>
        <end position="201"/>
    </location>
</feature>
<organism evidence="2">
    <name type="scientific">bioreactor metagenome</name>
    <dbReference type="NCBI Taxonomy" id="1076179"/>
    <lineage>
        <taxon>unclassified sequences</taxon>
        <taxon>metagenomes</taxon>
        <taxon>ecological metagenomes</taxon>
    </lineage>
</organism>
<evidence type="ECO:0000313" key="2">
    <source>
        <dbReference type="EMBL" id="MPM29498.1"/>
    </source>
</evidence>
<sequence>MALKEHIDFLSSHFGVRPPGSHAEENAAAYMEQRFSELGLETGTATFPALRNYAWYYAFGYFLYIFSVMLFPSQPIWATIFTFCAMLLFRLDVFLWPKLSFLLSHRRKSRFVVGQKKALEESRQIMIVTTSMDSRKGYAMGGGLRASILRLEFFAGILRTVQLVAFLIASVLSFFSMTFWVRVLWMVTWPGSLLFLLLFSLEFRRWINGSWLTTVNDNDSSLAVMLGMADVLREKTFQHCDVVFAVLGGDRDAHLGMHHLLASLEPDWRSTTDIINLEAVGGGKLRFLSREGLSRPIPATEDLLDLGQLIGESLNMELQISDRHTRRTSASVARSKGYRSVTLMGMDKDGLPYHFNEARKRNEKLDLIQEDQLNNVVNTVLHMIQMIDHQV</sequence>
<dbReference type="SUPFAM" id="SSF53187">
    <property type="entry name" value="Zn-dependent exopeptidases"/>
    <property type="match status" value="1"/>
</dbReference>
<gene>
    <name evidence="2" type="ORF">SDC9_76038</name>
</gene>
<evidence type="ECO:0008006" key="3">
    <source>
        <dbReference type="Google" id="ProtNLM"/>
    </source>
</evidence>
<proteinExistence type="predicted"/>
<reference evidence="2" key="1">
    <citation type="submission" date="2019-08" db="EMBL/GenBank/DDBJ databases">
        <authorList>
            <person name="Kucharzyk K."/>
            <person name="Murdoch R.W."/>
            <person name="Higgins S."/>
            <person name="Loffler F."/>
        </authorList>
    </citation>
    <scope>NUCLEOTIDE SEQUENCE</scope>
</reference>
<dbReference type="AlphaFoldDB" id="A0A644YND4"/>
<keyword evidence="1" id="KW-0812">Transmembrane</keyword>
<dbReference type="EMBL" id="VSSQ01005526">
    <property type="protein sequence ID" value="MPM29498.1"/>
    <property type="molecule type" value="Genomic_DNA"/>
</dbReference>
<evidence type="ECO:0000256" key="1">
    <source>
        <dbReference type="SAM" id="Phobius"/>
    </source>
</evidence>
<keyword evidence="1" id="KW-0472">Membrane</keyword>
<accession>A0A644YND4</accession>